<proteinExistence type="predicted"/>
<keyword evidence="3" id="KW-1185">Reference proteome</keyword>
<dbReference type="Pfam" id="PF06985">
    <property type="entry name" value="HET"/>
    <property type="match status" value="1"/>
</dbReference>
<protein>
    <recommendedName>
        <fullName evidence="1">Heterokaryon incompatibility domain-containing protein</fullName>
    </recommendedName>
</protein>
<dbReference type="InterPro" id="IPR010730">
    <property type="entry name" value="HET"/>
</dbReference>
<dbReference type="AlphaFoldDB" id="A0A167DLF4"/>
<dbReference type="PANTHER" id="PTHR33112">
    <property type="entry name" value="DOMAIN PROTEIN, PUTATIVE-RELATED"/>
    <property type="match status" value="1"/>
</dbReference>
<gene>
    <name evidence="2" type="ORF">CI238_04960</name>
</gene>
<feature type="domain" description="Heterokaryon incompatibility" evidence="1">
    <location>
        <begin position="53"/>
        <end position="137"/>
    </location>
</feature>
<dbReference type="PANTHER" id="PTHR33112:SF12">
    <property type="entry name" value="HETEROKARYON INCOMPATIBILITY DOMAIN-CONTAINING PROTEIN"/>
    <property type="match status" value="1"/>
</dbReference>
<accession>A0A167DLF4</accession>
<sequence length="170" mass="19818">MNQRNHLHRFLKNIYTSTKPCRNLTRTYRVPVARYTVNRFKFEELSQAGSLLPQHLPESVVDTMQLCRDMNERYLWVDRLRIMKDDKEFQMLQINRMNVIYQLAEFTIVAAADGIGAGLPGVSTRPRIASHKNDNRLMRVEHQSMDLSGEAVVTAAYLLWIRSRLSQLLP</sequence>
<comment type="caution">
    <text evidence="2">The sequence shown here is derived from an EMBL/GenBank/DDBJ whole genome shotgun (WGS) entry which is preliminary data.</text>
</comment>
<name>A0A167DLF4_COLIC</name>
<dbReference type="STRING" id="1573173.A0A167DLF4"/>
<evidence type="ECO:0000313" key="3">
    <source>
        <dbReference type="Proteomes" id="UP000076584"/>
    </source>
</evidence>
<evidence type="ECO:0000313" key="2">
    <source>
        <dbReference type="EMBL" id="KZL84040.1"/>
    </source>
</evidence>
<evidence type="ECO:0000259" key="1">
    <source>
        <dbReference type="Pfam" id="PF06985"/>
    </source>
</evidence>
<dbReference type="Proteomes" id="UP000076584">
    <property type="component" value="Unassembled WGS sequence"/>
</dbReference>
<organism evidence="2 3">
    <name type="scientific">Colletotrichum incanum</name>
    <name type="common">Soybean anthracnose fungus</name>
    <dbReference type="NCBI Taxonomy" id="1573173"/>
    <lineage>
        <taxon>Eukaryota</taxon>
        <taxon>Fungi</taxon>
        <taxon>Dikarya</taxon>
        <taxon>Ascomycota</taxon>
        <taxon>Pezizomycotina</taxon>
        <taxon>Sordariomycetes</taxon>
        <taxon>Hypocreomycetidae</taxon>
        <taxon>Glomerellales</taxon>
        <taxon>Glomerellaceae</taxon>
        <taxon>Colletotrichum</taxon>
        <taxon>Colletotrichum spaethianum species complex</taxon>
    </lineage>
</organism>
<dbReference type="EMBL" id="LFIW01000993">
    <property type="protein sequence ID" value="KZL84040.1"/>
    <property type="molecule type" value="Genomic_DNA"/>
</dbReference>
<reference evidence="2 3" key="1">
    <citation type="submission" date="2015-06" db="EMBL/GenBank/DDBJ databases">
        <title>Survival trade-offs in plant roots during colonization by closely related pathogenic and mutualistic fungi.</title>
        <authorList>
            <person name="Hacquard S."/>
            <person name="Kracher B."/>
            <person name="Hiruma K."/>
            <person name="Weinman A."/>
            <person name="Muench P."/>
            <person name="Garrido Oter R."/>
            <person name="Ver Loren van Themaat E."/>
            <person name="Dallerey J.-F."/>
            <person name="Damm U."/>
            <person name="Henrissat B."/>
            <person name="Lespinet O."/>
            <person name="Thon M."/>
            <person name="Kemen E."/>
            <person name="McHardy A.C."/>
            <person name="Schulze-Lefert P."/>
            <person name="O'Connell R.J."/>
        </authorList>
    </citation>
    <scope>NUCLEOTIDE SEQUENCE [LARGE SCALE GENOMIC DNA]</scope>
    <source>
        <strain evidence="2 3">MAFF 238704</strain>
    </source>
</reference>